<reference evidence="2" key="1">
    <citation type="submission" date="2020-05" db="EMBL/GenBank/DDBJ databases">
        <authorList>
            <person name="Chiriac C."/>
            <person name="Salcher M."/>
            <person name="Ghai R."/>
            <person name="Kavagutti S V."/>
        </authorList>
    </citation>
    <scope>NUCLEOTIDE SEQUENCE</scope>
</reference>
<dbReference type="EMBL" id="CAFBMK010000264">
    <property type="protein sequence ID" value="CAB4943337.1"/>
    <property type="molecule type" value="Genomic_DNA"/>
</dbReference>
<dbReference type="AlphaFoldDB" id="A0A6J7JKC2"/>
<accession>A0A6J7JKC2</accession>
<organism evidence="2">
    <name type="scientific">freshwater metagenome</name>
    <dbReference type="NCBI Taxonomy" id="449393"/>
    <lineage>
        <taxon>unclassified sequences</taxon>
        <taxon>metagenomes</taxon>
        <taxon>ecological metagenomes</taxon>
    </lineage>
</organism>
<sequence>MRAAPTPTSPSPAASRAAAIASARPEVTNVVSGVSARGHPSGTSAVSTKTGAPSGCPPFQPPATSKNRRPATIAPVQATSSRRCPALASVVRHAQPSRAVGTATSPPESRAQGPSPYQPNSSPTPSSGSAT</sequence>
<feature type="compositionally biased region" description="Polar residues" evidence="1">
    <location>
        <begin position="41"/>
        <end position="51"/>
    </location>
</feature>
<feature type="compositionally biased region" description="Polar residues" evidence="1">
    <location>
        <begin position="118"/>
        <end position="131"/>
    </location>
</feature>
<evidence type="ECO:0000256" key="1">
    <source>
        <dbReference type="SAM" id="MobiDB-lite"/>
    </source>
</evidence>
<gene>
    <name evidence="2" type="ORF">UFOPK3564_03081</name>
</gene>
<feature type="compositionally biased region" description="Low complexity" evidence="1">
    <location>
        <begin position="1"/>
        <end position="25"/>
    </location>
</feature>
<name>A0A6J7JKC2_9ZZZZ</name>
<feature type="region of interest" description="Disordered" evidence="1">
    <location>
        <begin position="1"/>
        <end position="131"/>
    </location>
</feature>
<evidence type="ECO:0000313" key="2">
    <source>
        <dbReference type="EMBL" id="CAB4943337.1"/>
    </source>
</evidence>
<protein>
    <submittedName>
        <fullName evidence="2">Unannotated protein</fullName>
    </submittedName>
</protein>
<proteinExistence type="predicted"/>